<dbReference type="InterPro" id="IPR021215">
    <property type="entry name" value="DUF2752"/>
</dbReference>
<evidence type="ECO:0000256" key="1">
    <source>
        <dbReference type="SAM" id="Phobius"/>
    </source>
</evidence>
<name>A0A4R3KQ17_9SPHI</name>
<keyword evidence="3" id="KW-1185">Reference proteome</keyword>
<organism evidence="2 3">
    <name type="scientific">Anseongella ginsenosidimutans</name>
    <dbReference type="NCBI Taxonomy" id="496056"/>
    <lineage>
        <taxon>Bacteria</taxon>
        <taxon>Pseudomonadati</taxon>
        <taxon>Bacteroidota</taxon>
        <taxon>Sphingobacteriia</taxon>
        <taxon>Sphingobacteriales</taxon>
        <taxon>Sphingobacteriaceae</taxon>
        <taxon>Anseongella</taxon>
    </lineage>
</organism>
<feature type="transmembrane region" description="Helical" evidence="1">
    <location>
        <begin position="12"/>
        <end position="32"/>
    </location>
</feature>
<feature type="transmembrane region" description="Helical" evidence="1">
    <location>
        <begin position="101"/>
        <end position="117"/>
    </location>
</feature>
<keyword evidence="1" id="KW-0472">Membrane</keyword>
<accession>A0A4R3KQ17</accession>
<dbReference type="RefSeq" id="WP_158640597.1">
    <property type="nucleotide sequence ID" value="NZ_CP042432.1"/>
</dbReference>
<evidence type="ECO:0000313" key="2">
    <source>
        <dbReference type="EMBL" id="TCS86554.1"/>
    </source>
</evidence>
<comment type="caution">
    <text evidence="2">The sequence shown here is derived from an EMBL/GenBank/DDBJ whole genome shotgun (WGS) entry which is preliminary data.</text>
</comment>
<gene>
    <name evidence="2" type="ORF">EDD80_10787</name>
</gene>
<reference evidence="2 3" key="1">
    <citation type="submission" date="2019-03" db="EMBL/GenBank/DDBJ databases">
        <title>Genomic Encyclopedia of Type Strains, Phase IV (KMG-IV): sequencing the most valuable type-strain genomes for metagenomic binning, comparative biology and taxonomic classification.</title>
        <authorList>
            <person name="Goeker M."/>
        </authorList>
    </citation>
    <scope>NUCLEOTIDE SEQUENCE [LARGE SCALE GENOMIC DNA]</scope>
    <source>
        <strain evidence="2 3">DSM 21100</strain>
    </source>
</reference>
<sequence length="125" mass="14032">MESILKIALPKRWAKLLFGAGAVIALGLYFAFDPSMAGFFPPCPVKKFTGLECPGCGSQRALHALLHLHFADAFRFNPLAFTAILFLVYDRLAGKGPLRHPHAPWIVLVIVILYWMLRNVSFYPF</sequence>
<dbReference type="Pfam" id="PF10825">
    <property type="entry name" value="DUF2752"/>
    <property type="match status" value="1"/>
</dbReference>
<evidence type="ECO:0000313" key="3">
    <source>
        <dbReference type="Proteomes" id="UP000295807"/>
    </source>
</evidence>
<keyword evidence="1" id="KW-1133">Transmembrane helix</keyword>
<proteinExistence type="predicted"/>
<protein>
    <submittedName>
        <fullName evidence="2">Uncharacterized protein DUF2752</fullName>
    </submittedName>
</protein>
<dbReference type="Proteomes" id="UP000295807">
    <property type="component" value="Unassembled WGS sequence"/>
</dbReference>
<dbReference type="EMBL" id="SMAD01000007">
    <property type="protein sequence ID" value="TCS86554.1"/>
    <property type="molecule type" value="Genomic_DNA"/>
</dbReference>
<keyword evidence="1" id="KW-0812">Transmembrane</keyword>
<dbReference type="AlphaFoldDB" id="A0A4R3KQ17"/>